<evidence type="ECO:0000313" key="1">
    <source>
        <dbReference type="EMBL" id="CAB4240750.1"/>
    </source>
</evidence>
<reference evidence="1" key="1">
    <citation type="submission" date="2020-05" db="EMBL/GenBank/DDBJ databases">
        <authorList>
            <person name="Chiriac C."/>
            <person name="Salcher M."/>
            <person name="Ghai R."/>
            <person name="Kavagutti S V."/>
        </authorList>
    </citation>
    <scope>NUCLEOTIDE SEQUENCE</scope>
</reference>
<proteinExistence type="predicted"/>
<protein>
    <submittedName>
        <fullName evidence="1">Uncharacterized protein</fullName>
    </submittedName>
</protein>
<organism evidence="1">
    <name type="scientific">uncultured Caudovirales phage</name>
    <dbReference type="NCBI Taxonomy" id="2100421"/>
    <lineage>
        <taxon>Viruses</taxon>
        <taxon>Duplodnaviria</taxon>
        <taxon>Heunggongvirae</taxon>
        <taxon>Uroviricota</taxon>
        <taxon>Caudoviricetes</taxon>
        <taxon>Peduoviridae</taxon>
        <taxon>Maltschvirus</taxon>
        <taxon>Maltschvirus maltsch</taxon>
    </lineage>
</organism>
<name>A0A6J5T9B2_9CAUD</name>
<accession>A0A6J5T9B2</accession>
<sequence length="236" mass="25857">MSNELAKTNEIAKLEEVMLNGDLNSLTGQQRLQYYKAVCDSLSLNSLTQPFAYIRLNGKLTLYARKDCTDQLRSVKNISISIKSRERIDDVYMVVAQASTPDGRSDESLGAVTLAGLSGASLADAYMKCETKAKRRATLSLIGLGLTDESEILHRNDAQEVNVDAATGEIIESEVVDCLADRAFAPTLEALFKSDDRLTALDMWKGLSKDEKKSCWAALSPAGQMWIKDVAEKGPK</sequence>
<dbReference type="EMBL" id="LR797815">
    <property type="protein sequence ID" value="CAB4240750.1"/>
    <property type="molecule type" value="Genomic_DNA"/>
</dbReference>
<gene>
    <name evidence="1" type="ORF">UFOVP23_8</name>
</gene>